<sequence length="423" mass="45146">MFITVLACGLPGDVQPLLALAGGLRDIGHTVRVATHQSWHKPVSEAGLEFSELPGDIRKVVTDRAFLTVMESGRRPDRMAIALWSAATDLAGRLPPTRPGLIRPLSQLGRTFDEALLAGVWSAARGSDALVFGSPLAFHGYYAARAHGIPSAAALTQPLDYAAATRQSVGRQAVWQMFRGSITNWQRRLGVPVAPLFGPFRHWRDIGFPVVYGLSSAVLRRPEHWTAHQHLTGYWFLDSTHGTALSPEVERFLAAGPPPVYVTFGSMPARDPKRLTDLVTAAAARTGDRVILDAGWGGLQAAAGDKTALCVEQLPLDLVLPRVRAVVHHGGVMVTAEGLRAGLPTVVVPSVLDQFDWGKRVAAAGAGPQAVPRRRLTAANLAAALAATRDERMVRTAAALGSRIRGERGIARAAAVLDDVFGG</sequence>
<dbReference type="EMBL" id="QHKI01000024">
    <property type="protein sequence ID" value="RSM81926.1"/>
    <property type="molecule type" value="Genomic_DNA"/>
</dbReference>
<dbReference type="InterPro" id="IPR010610">
    <property type="entry name" value="EryCIII-like_C"/>
</dbReference>
<dbReference type="Gene3D" id="3.40.50.2000">
    <property type="entry name" value="Glycogen Phosphorylase B"/>
    <property type="match status" value="2"/>
</dbReference>
<dbReference type="InterPro" id="IPR050426">
    <property type="entry name" value="Glycosyltransferase_28"/>
</dbReference>
<dbReference type="PANTHER" id="PTHR48050:SF13">
    <property type="entry name" value="STEROL 3-BETA-GLUCOSYLTRANSFERASE UGT80A2"/>
    <property type="match status" value="1"/>
</dbReference>
<evidence type="ECO:0000313" key="6">
    <source>
        <dbReference type="Proteomes" id="UP000287547"/>
    </source>
</evidence>
<evidence type="ECO:0000313" key="5">
    <source>
        <dbReference type="EMBL" id="RSM81926.1"/>
    </source>
</evidence>
<proteinExistence type="predicted"/>
<dbReference type="Pfam" id="PF06722">
    <property type="entry name" value="EryCIII-like_C"/>
    <property type="match status" value="1"/>
</dbReference>
<name>A0A428Z516_KIBAR</name>
<feature type="domain" description="Glycosyltransferase family 28 N-terminal" evidence="3">
    <location>
        <begin position="3"/>
        <end position="72"/>
    </location>
</feature>
<accession>A0A428Z516</accession>
<evidence type="ECO:0000259" key="3">
    <source>
        <dbReference type="Pfam" id="PF03033"/>
    </source>
</evidence>
<dbReference type="OrthoDB" id="3253247at2"/>
<dbReference type="InterPro" id="IPR002213">
    <property type="entry name" value="UDP_glucos_trans"/>
</dbReference>
<dbReference type="InterPro" id="IPR004276">
    <property type="entry name" value="GlycoTrans_28_N"/>
</dbReference>
<dbReference type="GO" id="GO:0016758">
    <property type="term" value="F:hexosyltransferase activity"/>
    <property type="evidence" value="ECO:0007669"/>
    <property type="project" value="InterPro"/>
</dbReference>
<comment type="caution">
    <text evidence="5">The sequence shown here is derived from an EMBL/GenBank/DDBJ whole genome shotgun (WGS) entry which is preliminary data.</text>
</comment>
<dbReference type="PANTHER" id="PTHR48050">
    <property type="entry name" value="STEROL 3-BETA-GLUCOSYLTRANSFERASE"/>
    <property type="match status" value="1"/>
</dbReference>
<reference evidence="5 6" key="1">
    <citation type="submission" date="2018-05" db="EMBL/GenBank/DDBJ databases">
        <title>Evolution of GPA BGCs.</title>
        <authorList>
            <person name="Waglechner N."/>
            <person name="Wright G.D."/>
        </authorList>
    </citation>
    <scope>NUCLEOTIDE SEQUENCE [LARGE SCALE GENOMIC DNA]</scope>
    <source>
        <strain evidence="5 6">A82846</strain>
    </source>
</reference>
<dbReference type="UniPathway" id="UPA00162"/>
<dbReference type="FunFam" id="3.40.50.2000:FF:000009">
    <property type="entry name" value="Sterol 3-beta-glucosyltransferase UGT80A2"/>
    <property type="match status" value="1"/>
</dbReference>
<feature type="domain" description="Erythromycin biosynthesis protein CIII-like C-terminal" evidence="4">
    <location>
        <begin position="311"/>
        <end position="399"/>
    </location>
</feature>
<dbReference type="GO" id="GO:0008194">
    <property type="term" value="F:UDP-glycosyltransferase activity"/>
    <property type="evidence" value="ECO:0007669"/>
    <property type="project" value="InterPro"/>
</dbReference>
<gene>
    <name evidence="5" type="ORF">DMH04_26630</name>
</gene>
<dbReference type="RefSeq" id="WP_037274533.1">
    <property type="nucleotide sequence ID" value="NZ_QHKI01000024.1"/>
</dbReference>
<organism evidence="5 6">
    <name type="scientific">Kibdelosporangium aridum</name>
    <dbReference type="NCBI Taxonomy" id="2030"/>
    <lineage>
        <taxon>Bacteria</taxon>
        <taxon>Bacillati</taxon>
        <taxon>Actinomycetota</taxon>
        <taxon>Actinomycetes</taxon>
        <taxon>Pseudonocardiales</taxon>
        <taxon>Pseudonocardiaceae</taxon>
        <taxon>Kibdelosporangium</taxon>
    </lineage>
</organism>
<evidence type="ECO:0000256" key="2">
    <source>
        <dbReference type="ARBA" id="ARBA00023194"/>
    </source>
</evidence>
<comment type="pathway">
    <text evidence="1">Antibiotic biosynthesis; vancomycin biosynthesis.</text>
</comment>
<dbReference type="GO" id="GO:0033072">
    <property type="term" value="P:vancomycin biosynthetic process"/>
    <property type="evidence" value="ECO:0007669"/>
    <property type="project" value="UniProtKB-UniPathway"/>
</dbReference>
<keyword evidence="5" id="KW-0808">Transferase</keyword>
<dbReference type="CDD" id="cd03784">
    <property type="entry name" value="GT1_Gtf-like"/>
    <property type="match status" value="1"/>
</dbReference>
<protein>
    <submittedName>
        <fullName evidence="5">Glycosyltransferase</fullName>
    </submittedName>
</protein>
<dbReference type="AlphaFoldDB" id="A0A428Z516"/>
<dbReference type="SUPFAM" id="SSF53756">
    <property type="entry name" value="UDP-Glycosyltransferase/glycogen phosphorylase"/>
    <property type="match status" value="1"/>
</dbReference>
<dbReference type="Proteomes" id="UP000287547">
    <property type="component" value="Unassembled WGS sequence"/>
</dbReference>
<keyword evidence="2" id="KW-0045">Antibiotic biosynthesis</keyword>
<evidence type="ECO:0000259" key="4">
    <source>
        <dbReference type="Pfam" id="PF06722"/>
    </source>
</evidence>
<evidence type="ECO:0000256" key="1">
    <source>
        <dbReference type="ARBA" id="ARBA00004660"/>
    </source>
</evidence>
<dbReference type="Pfam" id="PF03033">
    <property type="entry name" value="Glyco_transf_28"/>
    <property type="match status" value="1"/>
</dbReference>
<dbReference type="GO" id="GO:0005975">
    <property type="term" value="P:carbohydrate metabolic process"/>
    <property type="evidence" value="ECO:0007669"/>
    <property type="project" value="InterPro"/>
</dbReference>